<dbReference type="InterPro" id="IPR002410">
    <property type="entry name" value="Peptidase_S33"/>
</dbReference>
<dbReference type="SUPFAM" id="SSF53474">
    <property type="entry name" value="alpha/beta-Hydrolases"/>
    <property type="match status" value="1"/>
</dbReference>
<organism evidence="7 8">
    <name type="scientific">Gimibacter soli</name>
    <dbReference type="NCBI Taxonomy" id="3024400"/>
    <lineage>
        <taxon>Bacteria</taxon>
        <taxon>Pseudomonadati</taxon>
        <taxon>Pseudomonadota</taxon>
        <taxon>Alphaproteobacteria</taxon>
        <taxon>Kordiimonadales</taxon>
        <taxon>Temperatibacteraceae</taxon>
        <taxon>Gimibacter</taxon>
    </lineage>
</organism>
<feature type="domain" description="AB hydrolase-1" evidence="6">
    <location>
        <begin position="56"/>
        <end position="300"/>
    </location>
</feature>
<keyword evidence="2 3" id="KW-0378">Hydrolase</keyword>
<evidence type="ECO:0000256" key="4">
    <source>
        <dbReference type="PIRSR" id="PIRSR005539-1"/>
    </source>
</evidence>
<evidence type="ECO:0000313" key="7">
    <source>
        <dbReference type="EMBL" id="WCL54253.1"/>
    </source>
</evidence>
<evidence type="ECO:0000256" key="2">
    <source>
        <dbReference type="ARBA" id="ARBA00022801"/>
    </source>
</evidence>
<dbReference type="EMBL" id="CP116805">
    <property type="protein sequence ID" value="WCL54253.1"/>
    <property type="molecule type" value="Genomic_DNA"/>
</dbReference>
<dbReference type="InterPro" id="IPR029058">
    <property type="entry name" value="AB_hydrolase_fold"/>
</dbReference>
<keyword evidence="8" id="KW-1185">Reference proteome</keyword>
<dbReference type="Pfam" id="PF00561">
    <property type="entry name" value="Abhydrolase_1"/>
    <property type="match status" value="1"/>
</dbReference>
<evidence type="ECO:0000256" key="1">
    <source>
        <dbReference type="ARBA" id="ARBA00010088"/>
    </source>
</evidence>
<dbReference type="PANTHER" id="PTHR43798">
    <property type="entry name" value="MONOACYLGLYCEROL LIPASE"/>
    <property type="match status" value="1"/>
</dbReference>
<feature type="chain" id="PRO_5042120247" evidence="5">
    <location>
        <begin position="26"/>
        <end position="320"/>
    </location>
</feature>
<evidence type="ECO:0000256" key="3">
    <source>
        <dbReference type="PIRNR" id="PIRNR005539"/>
    </source>
</evidence>
<sequence length="320" mass="35532">MSKFIKAFIGALVLALSFSAAPVLAHTDPEVAGYIPVDGGRVWYRLNGARHLGKKPAIIVMHGGPGGTHRSNMPYVKLSDTYPVILYDQLDTGNSDRPGDRRKWTVEHFVSEIDAIRRALDLKEVIIAGHSWGGTLAAEYAVRNPKGLKAAILSSPLLNTRQWIADNREWIEAMPEKERTAIITHEEAGTTNHPDYRAAEDAFYARHMCRKSPCPNADDRTGGPEKNNDVYEYMWGPTEFFAPGTLRDYDVTARLDAIQVPTLVICGEFDEAAPKSCRKYTGMIKGGDYHTIPDAGHSTMRENEALYLETVRAFLAGVRD</sequence>
<keyword evidence="5" id="KW-0732">Signal</keyword>
<dbReference type="GO" id="GO:0008233">
    <property type="term" value="F:peptidase activity"/>
    <property type="evidence" value="ECO:0007669"/>
    <property type="project" value="InterPro"/>
</dbReference>
<dbReference type="AlphaFoldDB" id="A0AAF0BHG6"/>
<protein>
    <submittedName>
        <fullName evidence="7">Proline iminopeptidase-family hydrolase</fullName>
    </submittedName>
</protein>
<proteinExistence type="inferred from homology"/>
<feature type="active site" evidence="4">
    <location>
        <position position="270"/>
    </location>
</feature>
<name>A0AAF0BHG6_9PROT</name>
<dbReference type="InterPro" id="IPR000073">
    <property type="entry name" value="AB_hydrolase_1"/>
</dbReference>
<dbReference type="PRINTS" id="PR00793">
    <property type="entry name" value="PROAMNOPTASE"/>
</dbReference>
<evidence type="ECO:0000313" key="8">
    <source>
        <dbReference type="Proteomes" id="UP001217500"/>
    </source>
</evidence>
<dbReference type="GO" id="GO:0006508">
    <property type="term" value="P:proteolysis"/>
    <property type="evidence" value="ECO:0007669"/>
    <property type="project" value="InterPro"/>
</dbReference>
<dbReference type="RefSeq" id="WP_289503972.1">
    <property type="nucleotide sequence ID" value="NZ_CP116805.1"/>
</dbReference>
<dbReference type="InterPro" id="IPR005945">
    <property type="entry name" value="Pro_imino_pep"/>
</dbReference>
<dbReference type="NCBIfam" id="TIGR01250">
    <property type="entry name" value="pro_imino_pep_2"/>
    <property type="match status" value="1"/>
</dbReference>
<dbReference type="InterPro" id="IPR050266">
    <property type="entry name" value="AB_hydrolase_sf"/>
</dbReference>
<feature type="signal peptide" evidence="5">
    <location>
        <begin position="1"/>
        <end position="25"/>
    </location>
</feature>
<dbReference type="KEGG" id="gso:PH603_00580"/>
<dbReference type="Proteomes" id="UP001217500">
    <property type="component" value="Chromosome"/>
</dbReference>
<dbReference type="PIRSF" id="PIRSF005539">
    <property type="entry name" value="Pept_S33_TRI_F1"/>
    <property type="match status" value="1"/>
</dbReference>
<comment type="similarity">
    <text evidence="1 3">Belongs to the peptidase S33 family.</text>
</comment>
<gene>
    <name evidence="7" type="ORF">PH603_00580</name>
</gene>
<feature type="active site" description="Proton donor" evidence="4">
    <location>
        <position position="297"/>
    </location>
</feature>
<reference evidence="7" key="1">
    <citation type="submission" date="2023-01" db="EMBL/GenBank/DDBJ databases">
        <title>The genome sequence of Kordiimonadaceae bacterium 6D33.</title>
        <authorList>
            <person name="Liu Y."/>
        </authorList>
    </citation>
    <scope>NUCLEOTIDE SEQUENCE</scope>
    <source>
        <strain evidence="7">6D33</strain>
    </source>
</reference>
<accession>A0AAF0BHG6</accession>
<evidence type="ECO:0000256" key="5">
    <source>
        <dbReference type="SAM" id="SignalP"/>
    </source>
</evidence>
<feature type="active site" description="Nucleophile" evidence="4">
    <location>
        <position position="131"/>
    </location>
</feature>
<dbReference type="Gene3D" id="3.40.50.1820">
    <property type="entry name" value="alpha/beta hydrolase"/>
    <property type="match status" value="1"/>
</dbReference>
<evidence type="ECO:0000259" key="6">
    <source>
        <dbReference type="Pfam" id="PF00561"/>
    </source>
</evidence>